<dbReference type="PANTHER" id="PTHR30532:SF24">
    <property type="entry name" value="FERRIC ENTEROBACTIN-BINDING PERIPLASMIC PROTEIN FEPB"/>
    <property type="match status" value="1"/>
</dbReference>
<dbReference type="EMBL" id="BMCM01000001">
    <property type="protein sequence ID" value="GGD70736.1"/>
    <property type="molecule type" value="Genomic_DNA"/>
</dbReference>
<keyword evidence="8" id="KW-1185">Reference proteome</keyword>
<comment type="caution">
    <text evidence="7">The sequence shown here is derived from an EMBL/GenBank/DDBJ whole genome shotgun (WGS) entry which is preliminary data.</text>
</comment>
<dbReference type="RefSeq" id="WP_188435641.1">
    <property type="nucleotide sequence ID" value="NZ_BMCM01000001.1"/>
</dbReference>
<evidence type="ECO:0000313" key="7">
    <source>
        <dbReference type="EMBL" id="GGD70736.1"/>
    </source>
</evidence>
<comment type="similarity">
    <text evidence="2">Belongs to the bacterial solute-binding protein 8 family.</text>
</comment>
<keyword evidence="4 5" id="KW-0732">Signal</keyword>
<dbReference type="CDD" id="cd01146">
    <property type="entry name" value="FhuD"/>
    <property type="match status" value="1"/>
</dbReference>
<dbReference type="InterPro" id="IPR051313">
    <property type="entry name" value="Bact_iron-sidero_bind"/>
</dbReference>
<comment type="subcellular location">
    <subcellularLocation>
        <location evidence="1">Cell envelope</location>
    </subcellularLocation>
</comment>
<keyword evidence="3" id="KW-0813">Transport</keyword>
<gene>
    <name evidence="7" type="ORF">GCM10007269_12430</name>
</gene>
<dbReference type="PROSITE" id="PS51257">
    <property type="entry name" value="PROKAR_LIPOPROTEIN"/>
    <property type="match status" value="1"/>
</dbReference>
<dbReference type="SUPFAM" id="SSF53807">
    <property type="entry name" value="Helical backbone' metal receptor"/>
    <property type="match status" value="1"/>
</dbReference>
<evidence type="ECO:0000256" key="4">
    <source>
        <dbReference type="ARBA" id="ARBA00022729"/>
    </source>
</evidence>
<protein>
    <submittedName>
        <fullName evidence="7">ABC transporter substrate-binding protein</fullName>
    </submittedName>
</protein>
<dbReference type="Pfam" id="PF01497">
    <property type="entry name" value="Peripla_BP_2"/>
    <property type="match status" value="1"/>
</dbReference>
<evidence type="ECO:0000256" key="2">
    <source>
        <dbReference type="ARBA" id="ARBA00008814"/>
    </source>
</evidence>
<dbReference type="PANTHER" id="PTHR30532">
    <property type="entry name" value="IRON III DICITRATE-BINDING PERIPLASMIC PROTEIN"/>
    <property type="match status" value="1"/>
</dbReference>
<feature type="chain" id="PRO_5045204292" evidence="5">
    <location>
        <begin position="24"/>
        <end position="360"/>
    </location>
</feature>
<dbReference type="InterPro" id="IPR002491">
    <property type="entry name" value="ABC_transptr_periplasmic_BD"/>
</dbReference>
<evidence type="ECO:0000256" key="1">
    <source>
        <dbReference type="ARBA" id="ARBA00004196"/>
    </source>
</evidence>
<reference evidence="8" key="1">
    <citation type="journal article" date="2019" name="Int. J. Syst. Evol. Microbiol.">
        <title>The Global Catalogue of Microorganisms (GCM) 10K type strain sequencing project: providing services to taxonomists for standard genome sequencing and annotation.</title>
        <authorList>
            <consortium name="The Broad Institute Genomics Platform"/>
            <consortium name="The Broad Institute Genome Sequencing Center for Infectious Disease"/>
            <person name="Wu L."/>
            <person name="Ma J."/>
        </authorList>
    </citation>
    <scope>NUCLEOTIDE SEQUENCE [LARGE SCALE GENOMIC DNA]</scope>
    <source>
        <strain evidence="8">CCM 7640</strain>
    </source>
</reference>
<proteinExistence type="inferred from homology"/>
<dbReference type="Proteomes" id="UP000629365">
    <property type="component" value="Unassembled WGS sequence"/>
</dbReference>
<dbReference type="Gene3D" id="3.40.50.1980">
    <property type="entry name" value="Nitrogenase molybdenum iron protein domain"/>
    <property type="match status" value="2"/>
</dbReference>
<organism evidence="7 8">
    <name type="scientific">Microbacterium murale</name>
    <dbReference type="NCBI Taxonomy" id="1081040"/>
    <lineage>
        <taxon>Bacteria</taxon>
        <taxon>Bacillati</taxon>
        <taxon>Actinomycetota</taxon>
        <taxon>Actinomycetes</taxon>
        <taxon>Micrococcales</taxon>
        <taxon>Microbacteriaceae</taxon>
        <taxon>Microbacterium</taxon>
    </lineage>
</organism>
<dbReference type="PROSITE" id="PS50983">
    <property type="entry name" value="FE_B12_PBP"/>
    <property type="match status" value="1"/>
</dbReference>
<evidence type="ECO:0000259" key="6">
    <source>
        <dbReference type="PROSITE" id="PS50983"/>
    </source>
</evidence>
<evidence type="ECO:0000313" key="8">
    <source>
        <dbReference type="Proteomes" id="UP000629365"/>
    </source>
</evidence>
<feature type="domain" description="Fe/B12 periplasmic-binding" evidence="6">
    <location>
        <begin position="66"/>
        <end position="357"/>
    </location>
</feature>
<accession>A0ABQ1RLL2</accession>
<evidence type="ECO:0000256" key="3">
    <source>
        <dbReference type="ARBA" id="ARBA00022448"/>
    </source>
</evidence>
<evidence type="ECO:0000256" key="5">
    <source>
        <dbReference type="SAM" id="SignalP"/>
    </source>
</evidence>
<name>A0ABQ1RLL2_9MICO</name>
<feature type="signal peptide" evidence="5">
    <location>
        <begin position="1"/>
        <end position="23"/>
    </location>
</feature>
<sequence length="360" mass="38168">MRISRILGIGAVAVMAVGLAACATPAPSDSSDSDSLIGTNPASADAFPVTVEHFFGETTISEKPDRIATVNWANHEVPLALGVVPVGMSKVAWGDDDDNGVLPWVEDKLDELGIDVSLMGDKDAEKAGEVPVLFDEADGIDFEAVADTSPDVILASYSGLTQEDYDTLSKIAPVVAYPEVAWGTSVQDMITLNSEAIGLADEGEALIEDLDAQTQAALDAHPALKDAKLLFSYIDPNDLSQVGYYTRIDTRPGFLLELGLPEPQVVADNADSTDFYLMVSAEEVEKFDDVDVFITYGDESIIPLLQADPLLGKIPAIAAGNIAILPDASPMANSANPSPLSIPWGIDDYFAILEAPLLDE</sequence>